<dbReference type="Proteomes" id="UP000317881">
    <property type="component" value="Unassembled WGS sequence"/>
</dbReference>
<dbReference type="EMBL" id="BJND01000001">
    <property type="protein sequence ID" value="GEC02351.1"/>
    <property type="molecule type" value="Genomic_DNA"/>
</dbReference>
<feature type="compositionally biased region" description="Low complexity" evidence="1">
    <location>
        <begin position="75"/>
        <end position="99"/>
    </location>
</feature>
<sequence>MAAGQSASEAKQAASDAKKIVEQKRQDEIAAESARAAEEARYNKADGIDPANTAANDMVTVANAEPIRNDRTPGRRSSPWARSPWSSVSPPASRPSSRK</sequence>
<evidence type="ECO:0000256" key="1">
    <source>
        <dbReference type="SAM" id="MobiDB-lite"/>
    </source>
</evidence>
<proteinExistence type="predicted"/>
<feature type="compositionally biased region" description="Basic and acidic residues" evidence="1">
    <location>
        <begin position="35"/>
        <end position="47"/>
    </location>
</feature>
<evidence type="ECO:0000313" key="2">
    <source>
        <dbReference type="EMBL" id="GEC02351.1"/>
    </source>
</evidence>
<dbReference type="AlphaFoldDB" id="A0A4Y3V9Y4"/>
<feature type="region of interest" description="Disordered" evidence="1">
    <location>
        <begin position="1"/>
        <end position="99"/>
    </location>
</feature>
<dbReference type="RefSeq" id="WP_141306442.1">
    <property type="nucleotide sequence ID" value="NZ_BJND01000001.1"/>
</dbReference>
<keyword evidence="3" id="KW-1185">Reference proteome</keyword>
<gene>
    <name evidence="2" type="ORF">SSP24_00060</name>
</gene>
<protein>
    <submittedName>
        <fullName evidence="2">Uncharacterized protein</fullName>
    </submittedName>
</protein>
<organism evidence="2 3">
    <name type="scientific">Streptomyces spinoverrucosus</name>
    <dbReference type="NCBI Taxonomy" id="284043"/>
    <lineage>
        <taxon>Bacteria</taxon>
        <taxon>Bacillati</taxon>
        <taxon>Actinomycetota</taxon>
        <taxon>Actinomycetes</taxon>
        <taxon>Kitasatosporales</taxon>
        <taxon>Streptomycetaceae</taxon>
        <taxon>Streptomyces</taxon>
    </lineage>
</organism>
<comment type="caution">
    <text evidence="2">The sequence shown here is derived from an EMBL/GenBank/DDBJ whole genome shotgun (WGS) entry which is preliminary data.</text>
</comment>
<accession>A0A4Y3V9Y4</accession>
<feature type="compositionally biased region" description="Basic and acidic residues" evidence="1">
    <location>
        <begin position="16"/>
        <end position="28"/>
    </location>
</feature>
<name>A0A4Y3V9Y4_9ACTN</name>
<evidence type="ECO:0000313" key="3">
    <source>
        <dbReference type="Proteomes" id="UP000317881"/>
    </source>
</evidence>
<reference evidence="2 3" key="1">
    <citation type="submission" date="2019-06" db="EMBL/GenBank/DDBJ databases">
        <title>Whole genome shotgun sequence of Streptomyces spinoverrucosus NBRC 14228.</title>
        <authorList>
            <person name="Hosoyama A."/>
            <person name="Uohara A."/>
            <person name="Ohji S."/>
            <person name="Ichikawa N."/>
        </authorList>
    </citation>
    <scope>NUCLEOTIDE SEQUENCE [LARGE SCALE GENOMIC DNA]</scope>
    <source>
        <strain evidence="2 3">NBRC 14228</strain>
    </source>
</reference>